<reference evidence="3" key="1">
    <citation type="journal article" date="2018" name="DNA Res.">
        <title>Multiple hybrid de novo genome assembly of finger millet, an orphan allotetraploid crop.</title>
        <authorList>
            <person name="Hatakeyama M."/>
            <person name="Aluri S."/>
            <person name="Balachadran M.T."/>
            <person name="Sivarajan S.R."/>
            <person name="Patrignani A."/>
            <person name="Gruter S."/>
            <person name="Poveda L."/>
            <person name="Shimizu-Inatsugi R."/>
            <person name="Baeten J."/>
            <person name="Francoijs K.J."/>
            <person name="Nataraja K.N."/>
            <person name="Reddy Y.A.N."/>
            <person name="Phadnis S."/>
            <person name="Ravikumar R.L."/>
            <person name="Schlapbach R."/>
            <person name="Sreeman S.M."/>
            <person name="Shimizu K.K."/>
        </authorList>
    </citation>
    <scope>NUCLEOTIDE SEQUENCE</scope>
</reference>
<reference evidence="3" key="2">
    <citation type="submission" date="2021-12" db="EMBL/GenBank/DDBJ databases">
        <title>Resequencing data analysis of finger millet.</title>
        <authorList>
            <person name="Hatakeyama M."/>
            <person name="Aluri S."/>
            <person name="Balachadran M.T."/>
            <person name="Sivarajan S.R."/>
            <person name="Poveda L."/>
            <person name="Shimizu-Inatsugi R."/>
            <person name="Schlapbach R."/>
            <person name="Sreeman S.M."/>
            <person name="Shimizu K.K."/>
        </authorList>
    </citation>
    <scope>NUCLEOTIDE SEQUENCE</scope>
</reference>
<dbReference type="PROSITE" id="PS50097">
    <property type="entry name" value="BTB"/>
    <property type="match status" value="1"/>
</dbReference>
<dbReference type="InterPro" id="IPR000210">
    <property type="entry name" value="BTB/POZ_dom"/>
</dbReference>
<dbReference type="Proteomes" id="UP001054889">
    <property type="component" value="Unassembled WGS sequence"/>
</dbReference>
<name>A0AAV5D1B6_ELECO</name>
<dbReference type="GO" id="GO:0016567">
    <property type="term" value="P:protein ubiquitination"/>
    <property type="evidence" value="ECO:0007669"/>
    <property type="project" value="InterPro"/>
</dbReference>
<dbReference type="PANTHER" id="PTHR26379:SF446">
    <property type="entry name" value="BTB_POZ AND MATH DOMAIN-CONTAINING PROTEIN 1"/>
    <property type="match status" value="1"/>
</dbReference>
<protein>
    <recommendedName>
        <fullName evidence="2">BTB domain-containing protein</fullName>
    </recommendedName>
</protein>
<comment type="caution">
    <text evidence="3">The sequence shown here is derived from an EMBL/GenBank/DDBJ whole genome shotgun (WGS) entry which is preliminary data.</text>
</comment>
<dbReference type="EMBL" id="BQKI01000010">
    <property type="protein sequence ID" value="GJN04035.1"/>
    <property type="molecule type" value="Genomic_DNA"/>
</dbReference>
<dbReference type="InterPro" id="IPR011333">
    <property type="entry name" value="SKP1/BTB/POZ_sf"/>
</dbReference>
<evidence type="ECO:0000313" key="3">
    <source>
        <dbReference type="EMBL" id="GJN04035.1"/>
    </source>
</evidence>
<dbReference type="InterPro" id="IPR045005">
    <property type="entry name" value="BPM1-6"/>
</dbReference>
<sequence length="130" mass="14744">MLLGDHLESLLASGDGSDVTFSVSSETFRAHRAVLAARSPVFKAQLFGPMKDAKTPCIKLHEIKPATFQILLRFMYTDALPGDEELKGASTVELFQNLLAAADMYHLVRLKLMFAQKLWENYRQRPLRQY</sequence>
<evidence type="ECO:0000256" key="1">
    <source>
        <dbReference type="ARBA" id="ARBA00004906"/>
    </source>
</evidence>
<dbReference type="PANTHER" id="PTHR26379">
    <property type="entry name" value="BTB/POZ AND MATH DOMAIN-CONTAINING PROTEIN 1"/>
    <property type="match status" value="1"/>
</dbReference>
<organism evidence="3 4">
    <name type="scientific">Eleusine coracana subsp. coracana</name>
    <dbReference type="NCBI Taxonomy" id="191504"/>
    <lineage>
        <taxon>Eukaryota</taxon>
        <taxon>Viridiplantae</taxon>
        <taxon>Streptophyta</taxon>
        <taxon>Embryophyta</taxon>
        <taxon>Tracheophyta</taxon>
        <taxon>Spermatophyta</taxon>
        <taxon>Magnoliopsida</taxon>
        <taxon>Liliopsida</taxon>
        <taxon>Poales</taxon>
        <taxon>Poaceae</taxon>
        <taxon>PACMAD clade</taxon>
        <taxon>Chloridoideae</taxon>
        <taxon>Cynodonteae</taxon>
        <taxon>Eleusininae</taxon>
        <taxon>Eleusine</taxon>
    </lineage>
</organism>
<dbReference type="SMART" id="SM00225">
    <property type="entry name" value="BTB"/>
    <property type="match status" value="1"/>
</dbReference>
<evidence type="ECO:0000259" key="2">
    <source>
        <dbReference type="PROSITE" id="PS50097"/>
    </source>
</evidence>
<keyword evidence="4" id="KW-1185">Reference proteome</keyword>
<dbReference type="AlphaFoldDB" id="A0AAV5D1B6"/>
<dbReference type="SUPFAM" id="SSF54695">
    <property type="entry name" value="POZ domain"/>
    <property type="match status" value="1"/>
</dbReference>
<feature type="domain" description="BTB" evidence="2">
    <location>
        <begin position="17"/>
        <end position="84"/>
    </location>
</feature>
<evidence type="ECO:0000313" key="4">
    <source>
        <dbReference type="Proteomes" id="UP001054889"/>
    </source>
</evidence>
<comment type="pathway">
    <text evidence="1">Protein modification; protein ubiquitination.</text>
</comment>
<gene>
    <name evidence="3" type="primary">ga21545</name>
    <name evidence="3" type="ORF">PR202_ga21545</name>
</gene>
<proteinExistence type="predicted"/>
<accession>A0AAV5D1B6</accession>
<dbReference type="Pfam" id="PF00651">
    <property type="entry name" value="BTB"/>
    <property type="match status" value="1"/>
</dbReference>
<dbReference type="Gene3D" id="3.30.710.10">
    <property type="entry name" value="Potassium Channel Kv1.1, Chain A"/>
    <property type="match status" value="1"/>
</dbReference>